<reference evidence="1 2" key="1">
    <citation type="journal article" date="2019" name="Nat. Ecol. Evol.">
        <title>Megaphylogeny resolves global patterns of mushroom evolution.</title>
        <authorList>
            <person name="Varga T."/>
            <person name="Krizsan K."/>
            <person name="Foldi C."/>
            <person name="Dima B."/>
            <person name="Sanchez-Garcia M."/>
            <person name="Sanchez-Ramirez S."/>
            <person name="Szollosi G.J."/>
            <person name="Szarkandi J.G."/>
            <person name="Papp V."/>
            <person name="Albert L."/>
            <person name="Andreopoulos W."/>
            <person name="Angelini C."/>
            <person name="Antonin V."/>
            <person name="Barry K.W."/>
            <person name="Bougher N.L."/>
            <person name="Buchanan P."/>
            <person name="Buyck B."/>
            <person name="Bense V."/>
            <person name="Catcheside P."/>
            <person name="Chovatia M."/>
            <person name="Cooper J."/>
            <person name="Damon W."/>
            <person name="Desjardin D."/>
            <person name="Finy P."/>
            <person name="Geml J."/>
            <person name="Haridas S."/>
            <person name="Hughes K."/>
            <person name="Justo A."/>
            <person name="Karasinski D."/>
            <person name="Kautmanova I."/>
            <person name="Kiss B."/>
            <person name="Kocsube S."/>
            <person name="Kotiranta H."/>
            <person name="LaButti K.M."/>
            <person name="Lechner B.E."/>
            <person name="Liimatainen K."/>
            <person name="Lipzen A."/>
            <person name="Lukacs Z."/>
            <person name="Mihaltcheva S."/>
            <person name="Morgado L.N."/>
            <person name="Niskanen T."/>
            <person name="Noordeloos M.E."/>
            <person name="Ohm R.A."/>
            <person name="Ortiz-Santana B."/>
            <person name="Ovrebo C."/>
            <person name="Racz N."/>
            <person name="Riley R."/>
            <person name="Savchenko A."/>
            <person name="Shiryaev A."/>
            <person name="Soop K."/>
            <person name="Spirin V."/>
            <person name="Szebenyi C."/>
            <person name="Tomsovsky M."/>
            <person name="Tulloss R.E."/>
            <person name="Uehling J."/>
            <person name="Grigoriev I.V."/>
            <person name="Vagvolgyi C."/>
            <person name="Papp T."/>
            <person name="Martin F.M."/>
            <person name="Miettinen O."/>
            <person name="Hibbett D.S."/>
            <person name="Nagy L.G."/>
        </authorList>
    </citation>
    <scope>NUCLEOTIDE SEQUENCE [LARGE SCALE GENOMIC DNA]</scope>
    <source>
        <strain evidence="1 2">NL-1719</strain>
    </source>
</reference>
<sequence length="349" mass="40314">MGFFAFFQSDYHSTIKKNLKEVARALKASHIRPSQRSKPQESPQLAPLPGPTLRPFPVDLPLDLCRYIFELAARHDPRTASELLLVSRLVHIWIKPVMYCVVLLDSPTRLSRIMRRRTMKNVHGDVHDLGRYVKAVGVKVREACQTTAFLSACPNIKHLACWSDSDLYLSLIKPSFLHLRPHSLSLSLSPVFDVPDFQDPFFSEITHLHILDSACYWRKWDAFHMMPSLTHLAFSCISFHPDTFECLKRLLRDSPNLRQLVLLTGPWFRGPVGVDRELLGDIRVVFVQETDPMADWKDFAMGGDDNMWAYAEKITALRRWTWKVKALPKTPDMQFLEDHQLWSTSLYTV</sequence>
<keyword evidence="2" id="KW-1185">Reference proteome</keyword>
<proteinExistence type="predicted"/>
<dbReference type="EMBL" id="ML208267">
    <property type="protein sequence ID" value="TFK74703.1"/>
    <property type="molecule type" value="Genomic_DNA"/>
</dbReference>
<gene>
    <name evidence="1" type="ORF">BDN72DRAFT_893040</name>
</gene>
<evidence type="ECO:0000313" key="1">
    <source>
        <dbReference type="EMBL" id="TFK74703.1"/>
    </source>
</evidence>
<name>A0ACD3B9H7_9AGAR</name>
<evidence type="ECO:0000313" key="2">
    <source>
        <dbReference type="Proteomes" id="UP000308600"/>
    </source>
</evidence>
<protein>
    <submittedName>
        <fullName evidence="1">Uncharacterized protein</fullName>
    </submittedName>
</protein>
<organism evidence="1 2">
    <name type="scientific">Pluteus cervinus</name>
    <dbReference type="NCBI Taxonomy" id="181527"/>
    <lineage>
        <taxon>Eukaryota</taxon>
        <taxon>Fungi</taxon>
        <taxon>Dikarya</taxon>
        <taxon>Basidiomycota</taxon>
        <taxon>Agaricomycotina</taxon>
        <taxon>Agaricomycetes</taxon>
        <taxon>Agaricomycetidae</taxon>
        <taxon>Agaricales</taxon>
        <taxon>Pluteineae</taxon>
        <taxon>Pluteaceae</taxon>
        <taxon>Pluteus</taxon>
    </lineage>
</organism>
<dbReference type="Proteomes" id="UP000308600">
    <property type="component" value="Unassembled WGS sequence"/>
</dbReference>
<accession>A0ACD3B9H7</accession>